<reference evidence="5" key="1">
    <citation type="submission" date="2016-10" db="EMBL/GenBank/DDBJ databases">
        <authorList>
            <person name="Varghese N."/>
            <person name="Submissions S."/>
        </authorList>
    </citation>
    <scope>NUCLEOTIDE SEQUENCE [LARGE SCALE GENOMIC DNA]</scope>
    <source>
        <strain evidence="5">DSM 23925</strain>
    </source>
</reference>
<feature type="domain" description="Deacetylase PdaC" evidence="3">
    <location>
        <begin position="38"/>
        <end position="137"/>
    </location>
</feature>
<organism evidence="4 5">
    <name type="scientific">Bizionia echini</name>
    <dbReference type="NCBI Taxonomy" id="649333"/>
    <lineage>
        <taxon>Bacteria</taxon>
        <taxon>Pseudomonadati</taxon>
        <taxon>Bacteroidota</taxon>
        <taxon>Flavobacteriia</taxon>
        <taxon>Flavobacteriales</taxon>
        <taxon>Flavobacteriaceae</taxon>
        <taxon>Bizionia</taxon>
    </lineage>
</organism>
<feature type="chain" id="PRO_5011785254" description="Deacetylase PdaC domain-containing protein" evidence="1">
    <location>
        <begin position="22"/>
        <end position="236"/>
    </location>
</feature>
<evidence type="ECO:0000259" key="2">
    <source>
        <dbReference type="Pfam" id="PF11738"/>
    </source>
</evidence>
<dbReference type="PROSITE" id="PS51257">
    <property type="entry name" value="PROKAR_LIPOPROTEIN"/>
    <property type="match status" value="1"/>
</dbReference>
<dbReference type="STRING" id="649333.SAMN04487989_101502"/>
<proteinExistence type="predicted"/>
<dbReference type="InterPro" id="IPR025303">
    <property type="entry name" value="PdaC"/>
</dbReference>
<evidence type="ECO:0000259" key="3">
    <source>
        <dbReference type="Pfam" id="PF13739"/>
    </source>
</evidence>
<sequence>MRSIFYLLCLLFIVLSCQEEAAITFSEETFTTSQNKIVEINIPIAEGRDAVKNNINKSIEEVISASLRLDKELEAKNKSISESIDMFNSEYASFKSEFPDSAIEWEAQIDGEIMYQTDAVISVAITSYLNTGGAHGSLVITFLNFDALTGQSLENEQLFNDFNAFKTLAKDYFNDHIADKKELYFEPDNFILPSNIGFNDSGIILLYNSYEVAPYSTGLTEFTIPFDAIMPYLNYM</sequence>
<evidence type="ECO:0000256" key="1">
    <source>
        <dbReference type="SAM" id="SignalP"/>
    </source>
</evidence>
<dbReference type="Pfam" id="PF13739">
    <property type="entry name" value="PdaC"/>
    <property type="match status" value="1"/>
</dbReference>
<gene>
    <name evidence="4" type="ORF">SAMN04487989_101502</name>
</gene>
<dbReference type="Pfam" id="PF11738">
    <property type="entry name" value="DUF3298"/>
    <property type="match status" value="1"/>
</dbReference>
<dbReference type="EMBL" id="FOVN01000001">
    <property type="protein sequence ID" value="SFN45062.1"/>
    <property type="molecule type" value="Genomic_DNA"/>
</dbReference>
<evidence type="ECO:0000313" key="4">
    <source>
        <dbReference type="EMBL" id="SFN45062.1"/>
    </source>
</evidence>
<dbReference type="Proteomes" id="UP000198705">
    <property type="component" value="Unassembled WGS sequence"/>
</dbReference>
<dbReference type="RefSeq" id="WP_092206062.1">
    <property type="nucleotide sequence ID" value="NZ_FOVN01000001.1"/>
</dbReference>
<dbReference type="OrthoDB" id="594879at2"/>
<dbReference type="InterPro" id="IPR037126">
    <property type="entry name" value="PdaC/RsiV-like_sf"/>
</dbReference>
<keyword evidence="5" id="KW-1185">Reference proteome</keyword>
<protein>
    <recommendedName>
        <fullName evidence="6">Deacetylase PdaC domain-containing protein</fullName>
    </recommendedName>
</protein>
<evidence type="ECO:0000313" key="5">
    <source>
        <dbReference type="Proteomes" id="UP000198705"/>
    </source>
</evidence>
<keyword evidence="1" id="KW-0732">Signal</keyword>
<dbReference type="AlphaFoldDB" id="A0A1I4Z490"/>
<accession>A0A1I4Z490</accession>
<feature type="signal peptide" evidence="1">
    <location>
        <begin position="1"/>
        <end position="21"/>
    </location>
</feature>
<dbReference type="Gene3D" id="3.90.640.20">
    <property type="entry name" value="Heat-shock cognate protein, ATPase"/>
    <property type="match status" value="1"/>
</dbReference>
<dbReference type="InterPro" id="IPR021729">
    <property type="entry name" value="DUF3298"/>
</dbReference>
<evidence type="ECO:0008006" key="6">
    <source>
        <dbReference type="Google" id="ProtNLM"/>
    </source>
</evidence>
<dbReference type="Gene3D" id="3.30.565.40">
    <property type="entry name" value="Fervidobacterium nodosum Rt17-B1 like"/>
    <property type="match status" value="1"/>
</dbReference>
<name>A0A1I4Z490_9FLAO</name>
<feature type="domain" description="DUF3298" evidence="2">
    <location>
        <begin position="170"/>
        <end position="227"/>
    </location>
</feature>